<gene>
    <name evidence="1" type="ORF">ENR15_07300</name>
</gene>
<dbReference type="EMBL" id="DSPX01000070">
    <property type="protein sequence ID" value="HGG00446.1"/>
    <property type="molecule type" value="Genomic_DNA"/>
</dbReference>
<reference evidence="1" key="1">
    <citation type="journal article" date="2020" name="mSystems">
        <title>Genome- and Community-Level Interaction Insights into Carbon Utilization and Element Cycling Functions of Hydrothermarchaeota in Hydrothermal Sediment.</title>
        <authorList>
            <person name="Zhou Z."/>
            <person name="Liu Y."/>
            <person name="Xu W."/>
            <person name="Pan J."/>
            <person name="Luo Z.H."/>
            <person name="Li M."/>
        </authorList>
    </citation>
    <scope>NUCLEOTIDE SEQUENCE [LARGE SCALE GENOMIC DNA]</scope>
    <source>
        <strain evidence="1">SpSt-374</strain>
    </source>
</reference>
<comment type="caution">
    <text evidence="1">The sequence shown here is derived from an EMBL/GenBank/DDBJ whole genome shotgun (WGS) entry which is preliminary data.</text>
</comment>
<evidence type="ECO:0008006" key="2">
    <source>
        <dbReference type="Google" id="ProtNLM"/>
    </source>
</evidence>
<name>A0A7C3ZSV5_9CYAN</name>
<evidence type="ECO:0000313" key="1">
    <source>
        <dbReference type="EMBL" id="HGG00446.1"/>
    </source>
</evidence>
<protein>
    <recommendedName>
        <fullName evidence="2">Acetylglutamate kinase</fullName>
    </recommendedName>
</protein>
<organism evidence="1">
    <name type="scientific">Planktothricoides sp. SpSt-374</name>
    <dbReference type="NCBI Taxonomy" id="2282167"/>
    <lineage>
        <taxon>Bacteria</taxon>
        <taxon>Bacillati</taxon>
        <taxon>Cyanobacteriota</taxon>
        <taxon>Cyanophyceae</taxon>
        <taxon>Oscillatoriophycideae</taxon>
        <taxon>Oscillatoriales</taxon>
        <taxon>Oscillatoriaceae</taxon>
        <taxon>Planktothricoides</taxon>
    </lineage>
</organism>
<dbReference type="AlphaFoldDB" id="A0A7C3ZSV5"/>
<accession>A0A7C3ZSV5</accession>
<proteinExistence type="predicted"/>
<sequence length="64" mass="7301">MQGMHPIRILVEKALYIKELTPDIENGINSELTRLGYIDDVDFEALELLMAEMDAGRIKLVPRT</sequence>